<feature type="region of interest" description="Disordered" evidence="1">
    <location>
        <begin position="91"/>
        <end position="112"/>
    </location>
</feature>
<comment type="caution">
    <text evidence="3">The sequence shown here is derived from an EMBL/GenBank/DDBJ whole genome shotgun (WGS) entry which is preliminary data.</text>
</comment>
<keyword evidence="4" id="KW-1185">Reference proteome</keyword>
<evidence type="ECO:0000313" key="4">
    <source>
        <dbReference type="Proteomes" id="UP000660110"/>
    </source>
</evidence>
<organism evidence="3 4">
    <name type="scientific">Halobacillus andaensis</name>
    <dbReference type="NCBI Taxonomy" id="1176239"/>
    <lineage>
        <taxon>Bacteria</taxon>
        <taxon>Bacillati</taxon>
        <taxon>Bacillota</taxon>
        <taxon>Bacilli</taxon>
        <taxon>Bacillales</taxon>
        <taxon>Bacillaceae</taxon>
        <taxon>Halobacillus</taxon>
    </lineage>
</organism>
<dbReference type="Proteomes" id="UP000660110">
    <property type="component" value="Unassembled WGS sequence"/>
</dbReference>
<keyword evidence="2" id="KW-1133">Transmembrane helix</keyword>
<feature type="transmembrane region" description="Helical" evidence="2">
    <location>
        <begin position="66"/>
        <end position="85"/>
    </location>
</feature>
<name>A0A917B3C0_HALAA</name>
<dbReference type="InterPro" id="IPR009708">
    <property type="entry name" value="Phage_A118_holin/antiholin"/>
</dbReference>
<feature type="transmembrane region" description="Helical" evidence="2">
    <location>
        <begin position="12"/>
        <end position="30"/>
    </location>
</feature>
<reference evidence="3" key="1">
    <citation type="journal article" date="2014" name="Int. J. Syst. Evol. Microbiol.">
        <title>Complete genome sequence of Corynebacterium casei LMG S-19264T (=DSM 44701T), isolated from a smear-ripened cheese.</title>
        <authorList>
            <consortium name="US DOE Joint Genome Institute (JGI-PGF)"/>
            <person name="Walter F."/>
            <person name="Albersmeier A."/>
            <person name="Kalinowski J."/>
            <person name="Ruckert C."/>
        </authorList>
    </citation>
    <scope>NUCLEOTIDE SEQUENCE</scope>
    <source>
        <strain evidence="3">CGMCC 1.12153</strain>
    </source>
</reference>
<evidence type="ECO:0000256" key="2">
    <source>
        <dbReference type="SAM" id="Phobius"/>
    </source>
</evidence>
<proteinExistence type="predicted"/>
<dbReference type="EMBL" id="BMEL01000002">
    <property type="protein sequence ID" value="GGF17186.1"/>
    <property type="molecule type" value="Genomic_DNA"/>
</dbReference>
<feature type="transmembrane region" description="Helical" evidence="2">
    <location>
        <begin position="42"/>
        <end position="60"/>
    </location>
</feature>
<evidence type="ECO:0000313" key="3">
    <source>
        <dbReference type="EMBL" id="GGF17186.1"/>
    </source>
</evidence>
<keyword evidence="2" id="KW-0812">Transmembrane</keyword>
<reference evidence="3" key="2">
    <citation type="submission" date="2020-09" db="EMBL/GenBank/DDBJ databases">
        <authorList>
            <person name="Sun Q."/>
            <person name="Zhou Y."/>
        </authorList>
    </citation>
    <scope>NUCLEOTIDE SEQUENCE</scope>
    <source>
        <strain evidence="3">CGMCC 1.12153</strain>
    </source>
</reference>
<evidence type="ECO:0000256" key="1">
    <source>
        <dbReference type="SAM" id="MobiDB-lite"/>
    </source>
</evidence>
<evidence type="ECO:0008006" key="5">
    <source>
        <dbReference type="Google" id="ProtNLM"/>
    </source>
</evidence>
<keyword evidence="2" id="KW-0472">Membrane</keyword>
<sequence>MSPLEHEIMHQVLFFTTVLSPFVVGSVEVIKRTINLPKNYVPLLSVGTGLLLGSLAYPLTEMELVLRLWAGAGAGLSGTGLFEIVNRREGFTKTSKKEQKRKSQGKSPRREE</sequence>
<gene>
    <name evidence="3" type="ORF">GCM10010954_14810</name>
</gene>
<dbReference type="RefSeq" id="WP_373868077.1">
    <property type="nucleotide sequence ID" value="NZ_BMEL01000002.1"/>
</dbReference>
<protein>
    <recommendedName>
        <fullName evidence="5">Holin</fullName>
    </recommendedName>
</protein>
<dbReference type="AlphaFoldDB" id="A0A917B3C0"/>
<accession>A0A917B3C0</accession>
<dbReference type="Pfam" id="PF06946">
    <property type="entry name" value="Phage_holin_5_1"/>
    <property type="match status" value="1"/>
</dbReference>